<keyword evidence="1" id="KW-1133">Transmembrane helix</keyword>
<protein>
    <submittedName>
        <fullName evidence="2">SDP1 protein</fullName>
    </submittedName>
</protein>
<feature type="transmembrane region" description="Helical" evidence="1">
    <location>
        <begin position="143"/>
        <end position="164"/>
    </location>
</feature>
<gene>
    <name evidence="2" type="primary">SDP1</name>
    <name evidence="2" type="ORF">SPIL2461_LOCUS2354</name>
</gene>
<comment type="caution">
    <text evidence="2">The sequence shown here is derived from an EMBL/GenBank/DDBJ whole genome shotgun (WGS) entry which is preliminary data.</text>
</comment>
<evidence type="ECO:0000313" key="3">
    <source>
        <dbReference type="Proteomes" id="UP000649617"/>
    </source>
</evidence>
<evidence type="ECO:0000256" key="1">
    <source>
        <dbReference type="SAM" id="Phobius"/>
    </source>
</evidence>
<feature type="transmembrane region" description="Helical" evidence="1">
    <location>
        <begin position="184"/>
        <end position="206"/>
    </location>
</feature>
<name>A0A812JNS7_SYMPI</name>
<dbReference type="AlphaFoldDB" id="A0A812JNS7"/>
<feature type="transmembrane region" description="Helical" evidence="1">
    <location>
        <begin position="213"/>
        <end position="230"/>
    </location>
</feature>
<feature type="transmembrane region" description="Helical" evidence="1">
    <location>
        <begin position="6"/>
        <end position="23"/>
    </location>
</feature>
<accession>A0A812JNS7</accession>
<organism evidence="2 3">
    <name type="scientific">Symbiodinium pilosum</name>
    <name type="common">Dinoflagellate</name>
    <dbReference type="NCBI Taxonomy" id="2952"/>
    <lineage>
        <taxon>Eukaryota</taxon>
        <taxon>Sar</taxon>
        <taxon>Alveolata</taxon>
        <taxon>Dinophyceae</taxon>
        <taxon>Suessiales</taxon>
        <taxon>Symbiodiniaceae</taxon>
        <taxon>Symbiodinium</taxon>
    </lineage>
</organism>
<dbReference type="Proteomes" id="UP000649617">
    <property type="component" value="Unassembled WGS sequence"/>
</dbReference>
<reference evidence="2" key="1">
    <citation type="submission" date="2021-02" db="EMBL/GenBank/DDBJ databases">
        <authorList>
            <person name="Dougan E. K."/>
            <person name="Rhodes N."/>
            <person name="Thang M."/>
            <person name="Chan C."/>
        </authorList>
    </citation>
    <scope>NUCLEOTIDE SEQUENCE</scope>
</reference>
<keyword evidence="3" id="KW-1185">Reference proteome</keyword>
<proteinExistence type="predicted"/>
<feature type="transmembrane region" description="Helical" evidence="1">
    <location>
        <begin position="105"/>
        <end position="131"/>
    </location>
</feature>
<keyword evidence="1" id="KW-0472">Membrane</keyword>
<evidence type="ECO:0000313" key="2">
    <source>
        <dbReference type="EMBL" id="CAE7211909.1"/>
    </source>
</evidence>
<dbReference type="EMBL" id="CAJNIZ010002558">
    <property type="protein sequence ID" value="CAE7211909.1"/>
    <property type="molecule type" value="Genomic_DNA"/>
</dbReference>
<dbReference type="OrthoDB" id="424229at2759"/>
<keyword evidence="1" id="KW-0812">Transmembrane</keyword>
<sequence>MADGIIVIVMSIPGLYAVVCCGQAQGLNKCLLLPTLVLMVWGYVTYNNPDELDLTSTTTTTTTSTTTTTGTGIAPIVIEPCDDLKIKAGLILLTQAVAPLALCNLIVGVLGGAGLVSGLLTFPAAVALCTAIAQWDAECHEPLVTWLFIHGLLLSLVPGTPESVWNVSVHVLHYWSSYGHSPDIIIIIVVVVVVVVADVFTVIVTVVVMSNSINIITLIIITTAAPAVPFL</sequence>